<name>A0A381N389_9ZZZZ</name>
<feature type="domain" description="Aminotransferase class I/classII large" evidence="6">
    <location>
        <begin position="68"/>
        <end position="370"/>
    </location>
</feature>
<proteinExistence type="inferred from homology"/>
<evidence type="ECO:0000256" key="2">
    <source>
        <dbReference type="ARBA" id="ARBA00007441"/>
    </source>
</evidence>
<gene>
    <name evidence="7" type="ORF">METZ01_LOCUS1368</name>
</gene>
<sequence>VQQLLADASSAAQSMDSIPIPRQTLETLFVQTGFDSERLAIREVNRLTTLLEEETGIQFVRMEFGVPNIPPPEQAAEAERKALAEGAHGTYPPFDGIPRLKRAGTRFLKAFLDLDTPTECIVATCGSMQGGFIAQALAARMHSDKGTILFLDPTFPVSQLQARFLGLPSDGLELGDLRGEDLLAALEERLARGDIGGVFWSSPNNPSWICLTEPELEGIARLCDEYDVLAIEDQAYLGMDFREDYSRPGEPPFIPSVSHYGRNWVMLISSSKAFSYPGQRCALAVISPALHERKFPALEASCGTAQFGHAFAHGGLYVTTSGVSHTAQHGLAAMLEAACNGELDFVARTREYGERARCLRELFLAAGFELVYDDDSGRPVGDGFYLTLSYPGLPGGELLLELLRYGISTITLKSAGSSRDGLRACVSFVSEKEYPVLEGRLAKFREART</sequence>
<dbReference type="EMBL" id="UINC01000072">
    <property type="protein sequence ID" value="SUZ48514.1"/>
    <property type="molecule type" value="Genomic_DNA"/>
</dbReference>
<dbReference type="InterPro" id="IPR015421">
    <property type="entry name" value="PyrdxlP-dep_Trfase_major"/>
</dbReference>
<reference evidence="7" key="1">
    <citation type="submission" date="2018-05" db="EMBL/GenBank/DDBJ databases">
        <authorList>
            <person name="Lanie J.A."/>
            <person name="Ng W.-L."/>
            <person name="Kazmierczak K.M."/>
            <person name="Andrzejewski T.M."/>
            <person name="Davidsen T.M."/>
            <person name="Wayne K.J."/>
            <person name="Tettelin H."/>
            <person name="Glass J.I."/>
            <person name="Rusch D."/>
            <person name="Podicherti R."/>
            <person name="Tsui H.-C.T."/>
            <person name="Winkler M.E."/>
        </authorList>
    </citation>
    <scope>NUCLEOTIDE SEQUENCE</scope>
</reference>
<dbReference type="AlphaFoldDB" id="A0A381N389"/>
<dbReference type="CDD" id="cd00609">
    <property type="entry name" value="AAT_like"/>
    <property type="match status" value="1"/>
</dbReference>
<dbReference type="InterPro" id="IPR050596">
    <property type="entry name" value="AspAT/PAT-like"/>
</dbReference>
<keyword evidence="4" id="KW-0808">Transferase</keyword>
<accession>A0A381N389</accession>
<comment type="similarity">
    <text evidence="2">Belongs to the class-I pyridoxal-phosphate-dependent aminotransferase family.</text>
</comment>
<evidence type="ECO:0000256" key="5">
    <source>
        <dbReference type="ARBA" id="ARBA00022898"/>
    </source>
</evidence>
<evidence type="ECO:0000256" key="1">
    <source>
        <dbReference type="ARBA" id="ARBA00001933"/>
    </source>
</evidence>
<dbReference type="Gene3D" id="3.40.640.10">
    <property type="entry name" value="Type I PLP-dependent aspartate aminotransferase-like (Major domain)"/>
    <property type="match status" value="1"/>
</dbReference>
<evidence type="ECO:0000313" key="7">
    <source>
        <dbReference type="EMBL" id="SUZ48514.1"/>
    </source>
</evidence>
<dbReference type="PANTHER" id="PTHR46383:SF1">
    <property type="entry name" value="ASPARTATE AMINOTRANSFERASE"/>
    <property type="match status" value="1"/>
</dbReference>
<evidence type="ECO:0000256" key="3">
    <source>
        <dbReference type="ARBA" id="ARBA00022576"/>
    </source>
</evidence>
<keyword evidence="5" id="KW-0663">Pyridoxal phosphate</keyword>
<dbReference type="Pfam" id="PF00155">
    <property type="entry name" value="Aminotran_1_2"/>
    <property type="match status" value="1"/>
</dbReference>
<evidence type="ECO:0000259" key="6">
    <source>
        <dbReference type="Pfam" id="PF00155"/>
    </source>
</evidence>
<dbReference type="InterPro" id="IPR015424">
    <property type="entry name" value="PyrdxlP-dep_Trfase"/>
</dbReference>
<dbReference type="SUPFAM" id="SSF53383">
    <property type="entry name" value="PLP-dependent transferases"/>
    <property type="match status" value="1"/>
</dbReference>
<dbReference type="GO" id="GO:0030170">
    <property type="term" value="F:pyridoxal phosphate binding"/>
    <property type="evidence" value="ECO:0007669"/>
    <property type="project" value="InterPro"/>
</dbReference>
<evidence type="ECO:0000256" key="4">
    <source>
        <dbReference type="ARBA" id="ARBA00022679"/>
    </source>
</evidence>
<protein>
    <recommendedName>
        <fullName evidence="6">Aminotransferase class I/classII large domain-containing protein</fullName>
    </recommendedName>
</protein>
<comment type="cofactor">
    <cofactor evidence="1">
        <name>pyridoxal 5'-phosphate</name>
        <dbReference type="ChEBI" id="CHEBI:597326"/>
    </cofactor>
</comment>
<dbReference type="GO" id="GO:0008483">
    <property type="term" value="F:transaminase activity"/>
    <property type="evidence" value="ECO:0007669"/>
    <property type="project" value="UniProtKB-KW"/>
</dbReference>
<organism evidence="7">
    <name type="scientific">marine metagenome</name>
    <dbReference type="NCBI Taxonomy" id="408172"/>
    <lineage>
        <taxon>unclassified sequences</taxon>
        <taxon>metagenomes</taxon>
        <taxon>ecological metagenomes</taxon>
    </lineage>
</organism>
<dbReference type="PANTHER" id="PTHR46383">
    <property type="entry name" value="ASPARTATE AMINOTRANSFERASE"/>
    <property type="match status" value="1"/>
</dbReference>
<keyword evidence="3" id="KW-0032">Aminotransferase</keyword>
<dbReference type="Gene3D" id="3.90.1150.100">
    <property type="match status" value="2"/>
</dbReference>
<feature type="non-terminal residue" evidence="7">
    <location>
        <position position="1"/>
    </location>
</feature>
<dbReference type="GO" id="GO:0006520">
    <property type="term" value="P:amino acid metabolic process"/>
    <property type="evidence" value="ECO:0007669"/>
    <property type="project" value="InterPro"/>
</dbReference>
<dbReference type="InterPro" id="IPR004839">
    <property type="entry name" value="Aminotransferase_I/II_large"/>
</dbReference>